<dbReference type="Proteomes" id="UP000315343">
    <property type="component" value="Unassembled WGS sequence"/>
</dbReference>
<keyword evidence="1" id="KW-0812">Transmembrane</keyword>
<dbReference type="OrthoDB" id="7057004at2"/>
<accession>A0A562JFB9</accession>
<feature type="transmembrane region" description="Helical" evidence="1">
    <location>
        <begin position="12"/>
        <end position="32"/>
    </location>
</feature>
<organism evidence="2 3">
    <name type="scientific">Sedimentibacter saalensis</name>
    <dbReference type="NCBI Taxonomy" id="130788"/>
    <lineage>
        <taxon>Bacteria</taxon>
        <taxon>Bacillati</taxon>
        <taxon>Bacillota</taxon>
        <taxon>Tissierellia</taxon>
        <taxon>Sedimentibacter</taxon>
    </lineage>
</organism>
<evidence type="ECO:0000256" key="1">
    <source>
        <dbReference type="SAM" id="Phobius"/>
    </source>
</evidence>
<reference evidence="2 3" key="1">
    <citation type="submission" date="2019-07" db="EMBL/GenBank/DDBJ databases">
        <title>Genomic Encyclopedia of Type Strains, Phase I: the one thousand microbial genomes (KMG-I) project.</title>
        <authorList>
            <person name="Kyrpides N."/>
        </authorList>
    </citation>
    <scope>NUCLEOTIDE SEQUENCE [LARGE SCALE GENOMIC DNA]</scope>
    <source>
        <strain evidence="2 3">DSM 13558</strain>
    </source>
</reference>
<comment type="caution">
    <text evidence="2">The sequence shown here is derived from an EMBL/GenBank/DDBJ whole genome shotgun (WGS) entry which is preliminary data.</text>
</comment>
<gene>
    <name evidence="2" type="ORF">LY60_01297</name>
</gene>
<keyword evidence="3" id="KW-1185">Reference proteome</keyword>
<protein>
    <submittedName>
        <fullName evidence="2">Uncharacterized membrane protein YoaK (UPF0700 family)</fullName>
    </submittedName>
</protein>
<keyword evidence="1" id="KW-0472">Membrane</keyword>
<dbReference type="PANTHER" id="PTHR37314">
    <property type="entry name" value="SLR0142 PROTEIN"/>
    <property type="match status" value="1"/>
</dbReference>
<dbReference type="EMBL" id="VLKH01000003">
    <property type="protein sequence ID" value="TWH81545.1"/>
    <property type="molecule type" value="Genomic_DNA"/>
</dbReference>
<feature type="transmembrane region" description="Helical" evidence="1">
    <location>
        <begin position="170"/>
        <end position="190"/>
    </location>
</feature>
<dbReference type="AlphaFoldDB" id="A0A562JFB9"/>
<dbReference type="RefSeq" id="WP_145081491.1">
    <property type="nucleotide sequence ID" value="NZ_JAYFNS010000016.1"/>
</dbReference>
<dbReference type="InterPro" id="IPR010699">
    <property type="entry name" value="DUF1275"/>
</dbReference>
<feature type="transmembrane region" description="Helical" evidence="1">
    <location>
        <begin position="196"/>
        <end position="213"/>
    </location>
</feature>
<dbReference type="Pfam" id="PF06912">
    <property type="entry name" value="DUF1275"/>
    <property type="match status" value="1"/>
</dbReference>
<keyword evidence="1" id="KW-1133">Transmembrane helix</keyword>
<evidence type="ECO:0000313" key="2">
    <source>
        <dbReference type="EMBL" id="TWH81545.1"/>
    </source>
</evidence>
<dbReference type="PANTHER" id="PTHR37314:SF4">
    <property type="entry name" value="UPF0700 TRANSMEMBRANE PROTEIN YOAK"/>
    <property type="match status" value="1"/>
</dbReference>
<evidence type="ECO:0000313" key="3">
    <source>
        <dbReference type="Proteomes" id="UP000315343"/>
    </source>
</evidence>
<feature type="transmembrane region" description="Helical" evidence="1">
    <location>
        <begin position="62"/>
        <end position="81"/>
    </location>
</feature>
<sequence length="220" mass="24771">MLKREYTQMSESYVVGALLAVVGGFLDAYTYISRGKVFANAQTGNIVLMGLNISQKNFSSTIHYMIPIAAFILGIVLSELIRSRFKQNSLIHWRQIVVAVEIVILTVVAFVPKGNMDLIVNSAISFVCALQFECFRKYTTTMCTGNLRSATEQLFIYYHTKNVQELTKGLELYGIILFFIFGVILGTVLTNMIMERAVLFSCIILAVVFGTMFRKEKILN</sequence>
<name>A0A562JFB9_9FIRM</name>
<feature type="transmembrane region" description="Helical" evidence="1">
    <location>
        <begin position="93"/>
        <end position="112"/>
    </location>
</feature>
<proteinExistence type="predicted"/>